<evidence type="ECO:0000256" key="1">
    <source>
        <dbReference type="SAM" id="Phobius"/>
    </source>
</evidence>
<dbReference type="EMBL" id="CP021744">
    <property type="protein sequence ID" value="ARZ71084.1"/>
    <property type="molecule type" value="Genomic_DNA"/>
</dbReference>
<protein>
    <submittedName>
        <fullName evidence="2">Membrane protein</fullName>
    </submittedName>
</protein>
<feature type="transmembrane region" description="Helical" evidence="1">
    <location>
        <begin position="116"/>
        <end position="140"/>
    </location>
</feature>
<feature type="transmembrane region" description="Helical" evidence="1">
    <location>
        <begin position="152"/>
        <end position="172"/>
    </location>
</feature>
<evidence type="ECO:0000313" key="3">
    <source>
        <dbReference type="Proteomes" id="UP000195755"/>
    </source>
</evidence>
<organism evidence="2 3">
    <name type="scientific">Streptomyces albireticuli</name>
    <dbReference type="NCBI Taxonomy" id="1940"/>
    <lineage>
        <taxon>Bacteria</taxon>
        <taxon>Bacillati</taxon>
        <taxon>Actinomycetota</taxon>
        <taxon>Actinomycetes</taxon>
        <taxon>Kitasatosporales</taxon>
        <taxon>Streptomycetaceae</taxon>
        <taxon>Streptomyces</taxon>
    </lineage>
</organism>
<dbReference type="KEGG" id="salj:SMD11_5505"/>
<gene>
    <name evidence="2" type="ORF">SMD11_5505</name>
</gene>
<evidence type="ECO:0000313" key="2">
    <source>
        <dbReference type="EMBL" id="ARZ71084.1"/>
    </source>
</evidence>
<name>A0A1Z2L9W1_9ACTN</name>
<feature type="transmembrane region" description="Helical" evidence="1">
    <location>
        <begin position="179"/>
        <end position="198"/>
    </location>
</feature>
<keyword evidence="1" id="KW-0472">Membrane</keyword>
<dbReference type="OrthoDB" id="4287439at2"/>
<reference evidence="2 3" key="1">
    <citation type="submission" date="2017-06" db="EMBL/GenBank/DDBJ databases">
        <title>Streptomyces albireticuli Genome sequencing and assembly.</title>
        <authorList>
            <person name="Wang Y."/>
            <person name="Du B."/>
            <person name="Ding Y."/>
            <person name="Liu H."/>
            <person name="Hou Q."/>
            <person name="Liu K."/>
            <person name="Yao L."/>
            <person name="Wang C."/>
        </authorList>
    </citation>
    <scope>NUCLEOTIDE SEQUENCE [LARGE SCALE GENOMIC DNA]</scope>
    <source>
        <strain evidence="2 3">MDJK11</strain>
    </source>
</reference>
<dbReference type="Proteomes" id="UP000195755">
    <property type="component" value="Chromosome"/>
</dbReference>
<dbReference type="AlphaFoldDB" id="A0A1Z2L9W1"/>
<sequence length="550" mass="59914">MAAGDAFDFSPGAQIPLSGSSGQTAATQALASAAYRDGPVDQLLKANSDWATSEVKPPRISLFEPNLGEAFSRAVQLRVLGGGRKPLIQSFGLDPQPVVEHCLAASRIRKQRDTRLTVIMLVCGLLFLPGVLLWLGAFQLRRSLAGAQNKRAGALGMALLAALAVFAVIFMVKMPFHGFWSLYLRAMLIAPLIGGLWAKTVCENTAKDLRDRWTGLLSGGGIGAKIPEAVPKNPGETAAERLRQSLERLAAEQHSNVAFYAGPKGILGMGTRWGSWQLAEELVPADPDKEINPFRSWDVVRAIHDQLRLLERSPLHTGGFPTPSVEHWVVSPVGEGAGAVSRPEGTDGFQIRGAELQKICNEQQFGAGSRHYLGVQFVLWDGQLVITLLITVTVLHKTLRIEVTGHALGPVHGLFMGKPSPRTKTVTKTVKFWETRTRKLSIVPAKEVVRLAARAPLTWYPPLLEYWGGKLVLPEPFGLRHAWADKPWRHRFMADDALRATTPVLRVVHEAALRVLAENGVNTERFAGRAMSLSGAVQDPKPGQADVYNA</sequence>
<keyword evidence="1" id="KW-1133">Transmembrane helix</keyword>
<dbReference type="RefSeq" id="WP_087928942.1">
    <property type="nucleotide sequence ID" value="NZ_CP021744.1"/>
</dbReference>
<keyword evidence="1" id="KW-0812">Transmembrane</keyword>
<proteinExistence type="predicted"/>
<accession>A0A1Z2L9W1</accession>